<dbReference type="Proteomes" id="UP001215598">
    <property type="component" value="Unassembled WGS sequence"/>
</dbReference>
<feature type="region of interest" description="Disordered" evidence="1">
    <location>
        <begin position="79"/>
        <end position="108"/>
    </location>
</feature>
<accession>A0AAD7INY1</accession>
<dbReference type="EMBL" id="JARKIB010000077">
    <property type="protein sequence ID" value="KAJ7747391.1"/>
    <property type="molecule type" value="Genomic_DNA"/>
</dbReference>
<protein>
    <submittedName>
        <fullName evidence="2">Uncharacterized protein</fullName>
    </submittedName>
</protein>
<comment type="caution">
    <text evidence="2">The sequence shown here is derived from an EMBL/GenBank/DDBJ whole genome shotgun (WGS) entry which is preliminary data.</text>
</comment>
<evidence type="ECO:0000313" key="2">
    <source>
        <dbReference type="EMBL" id="KAJ7747391.1"/>
    </source>
</evidence>
<feature type="region of interest" description="Disordered" evidence="1">
    <location>
        <begin position="389"/>
        <end position="408"/>
    </location>
</feature>
<reference evidence="2" key="1">
    <citation type="submission" date="2023-03" db="EMBL/GenBank/DDBJ databases">
        <title>Massive genome expansion in bonnet fungi (Mycena s.s.) driven by repeated elements and novel gene families across ecological guilds.</title>
        <authorList>
            <consortium name="Lawrence Berkeley National Laboratory"/>
            <person name="Harder C.B."/>
            <person name="Miyauchi S."/>
            <person name="Viragh M."/>
            <person name="Kuo A."/>
            <person name="Thoen E."/>
            <person name="Andreopoulos B."/>
            <person name="Lu D."/>
            <person name="Skrede I."/>
            <person name="Drula E."/>
            <person name="Henrissat B."/>
            <person name="Morin E."/>
            <person name="Kohler A."/>
            <person name="Barry K."/>
            <person name="LaButti K."/>
            <person name="Morin E."/>
            <person name="Salamov A."/>
            <person name="Lipzen A."/>
            <person name="Mereny Z."/>
            <person name="Hegedus B."/>
            <person name="Baldrian P."/>
            <person name="Stursova M."/>
            <person name="Weitz H."/>
            <person name="Taylor A."/>
            <person name="Grigoriev I.V."/>
            <person name="Nagy L.G."/>
            <person name="Martin F."/>
            <person name="Kauserud H."/>
        </authorList>
    </citation>
    <scope>NUCLEOTIDE SEQUENCE</scope>
    <source>
        <strain evidence="2">CBHHK182m</strain>
    </source>
</reference>
<evidence type="ECO:0000256" key="1">
    <source>
        <dbReference type="SAM" id="MobiDB-lite"/>
    </source>
</evidence>
<gene>
    <name evidence="2" type="ORF">B0H16DRAFT_1555816</name>
</gene>
<evidence type="ECO:0000313" key="3">
    <source>
        <dbReference type="Proteomes" id="UP001215598"/>
    </source>
</evidence>
<organism evidence="2 3">
    <name type="scientific">Mycena metata</name>
    <dbReference type="NCBI Taxonomy" id="1033252"/>
    <lineage>
        <taxon>Eukaryota</taxon>
        <taxon>Fungi</taxon>
        <taxon>Dikarya</taxon>
        <taxon>Basidiomycota</taxon>
        <taxon>Agaricomycotina</taxon>
        <taxon>Agaricomycetes</taxon>
        <taxon>Agaricomycetidae</taxon>
        <taxon>Agaricales</taxon>
        <taxon>Marasmiineae</taxon>
        <taxon>Mycenaceae</taxon>
        <taxon>Mycena</taxon>
    </lineage>
</organism>
<keyword evidence="3" id="KW-1185">Reference proteome</keyword>
<proteinExistence type="predicted"/>
<name>A0AAD7INY1_9AGAR</name>
<dbReference type="AlphaFoldDB" id="A0AAD7INY1"/>
<sequence length="478" mass="52288">MNQTTESLTRLEQTVNRLTWTESQLLHRFFSQNTGRMSIMPELPLDPFRRSPPPTFMENSPPWASSFSVPSSGSAFSSSLAVTSSSSPSGSRSSSAGVGSVSASSSWGSASAGHGAGAPFSSASWHGSCADSAGSVGIRSTSAASSSSSYSSDQRGARSAANTLSFSGPPAMRTFLSPAMAVTTHSPSPLLSTLGASRPSSTPVLRQGRISNAARAVKTLSVVHIDNSTPSAPFNPDGLYFNDMRPALPTVVLTFFEDEIPDPPSLDFQGDAGFNKLVILWSDENGSPWHTNSEAPRLRIIMPKIQGRPIALKYWADVYQRLGGEKAKMWEKIKTMWHNWRYIICRWERSSNDAEFWRGLGNSPLSVHQIGSVLLMERKARDKEDVKRAHEEYGPEGSEPFRTAFTRRPHAPVLSKPTDVAKRYRELIAEKARVEYGAAFTDVFTYQGRHGLTVMTDHADIAQVYRQRRELLEALGPV</sequence>